<dbReference type="AlphaFoldDB" id="A0AAV6XXV7"/>
<evidence type="ECO:0000259" key="3">
    <source>
        <dbReference type="Pfam" id="PF13960"/>
    </source>
</evidence>
<dbReference type="InterPro" id="IPR025452">
    <property type="entry name" value="DUF4218"/>
</dbReference>
<sequence>MLLRLGDLGFYYLKLFLEFQLLGVVMGRARKHPRGTMMGGEMDVVASSGATRNNVASSQSSRSDSQVNSQPQEQLEGSTVPATTTSHGSTTPDTSSTSESSKKGRGNFHLPPFWNSGDPDKRLKVSLNDLGSIIGEDHAQLSTAFGVLARMGHLLPLNYEKWSDMPMSRHDAVWNDVQANTTLPIEARKVVLTNLNLIWKDWKKDLKALHYMPHKDDPEYLAMVPDNRVEPMQWKKLVDHWSKPDVQIKPIVGTVDQLDMFLTTRIGGGKMKTDSKTTEICDELRQKLNEVPENERTKKFRKELLDNAGTNPMDKNWIDLSKVDSRYVFGVGQFIEFAFKDKSIDVTVRCPCKKCRNRYNKSKNDILAHCLMNGFYTNYKNWVYHGEPVDLQSHVHENLDQSPSSNGASDDMVQMVHNAMDFHDMETDCSEANEDTKKFFKLLEDAKADVYGGNKKFTKLSLIVRILQSKAFYGWTDKSVDTILGMLEDLLPADAKIPNSCYEAKKLINDFGFSYETWDACPNNCMLFKGEDIDKHCCDICAMSRYRDEVRKLAAKQMRYFPLKPRLQKLFMSSKTASNMRWHAEKRKDDDGKLACLYYGKKTWHKRLDHCRKECYMGHRRFLPPRHRFRRDTVSFDGKRELGSAPVPQTGSEVLQELDKYQILTQYKKEDLLKRRAGFARRALPVNVVSVLIEFTSFWKQLCSKANTRDALQKLQDRITLTLCNLEKIFVPSFFDIMEHLPIHLVDEASKGGPVQFRWMYPIERYLGDTETKETRLLRNWNGDNPMGRVLGKGKSRIFDHTMLTQAHRWILAHVESVTPYKSLHIAAIKTETRNASKREIDSIHNATFHEWFKSYVHARENTDSFSEEVRRLAFGPMPHGRSYNACIVNNFCFWTKSRDERKATQNSGVILRASTNSYASAKDKNPLLGQVPYYGILTDIIEIQYAYNMKFILFKCDWVDNDKGGLMEDVYHFKLVNFNRLMYRNNLPNDEPFILSNQAEQAWYVSDPMDTEWNVAVTMARRDDFDVYSRMYETEPYGNQMFDDRIPLNDDDANWVRDGVEGTLVNVNDSEHYDEDEDCDEVD</sequence>
<evidence type="ECO:0000259" key="4">
    <source>
        <dbReference type="Pfam" id="PF13963"/>
    </source>
</evidence>
<dbReference type="InterPro" id="IPR025312">
    <property type="entry name" value="DUF4216"/>
</dbReference>
<feature type="domain" description="DUF4218" evidence="3">
    <location>
        <begin position="702"/>
        <end position="768"/>
    </location>
</feature>
<feature type="compositionally biased region" description="Low complexity" evidence="1">
    <location>
        <begin position="83"/>
        <end position="99"/>
    </location>
</feature>
<comment type="caution">
    <text evidence="5">The sequence shown here is derived from an EMBL/GenBank/DDBJ whole genome shotgun (WGS) entry which is preliminary data.</text>
</comment>
<proteinExistence type="predicted"/>
<evidence type="ECO:0000256" key="1">
    <source>
        <dbReference type="SAM" id="MobiDB-lite"/>
    </source>
</evidence>
<feature type="compositionally biased region" description="Polar residues" evidence="1">
    <location>
        <begin position="71"/>
        <end position="82"/>
    </location>
</feature>
<evidence type="ECO:0008006" key="7">
    <source>
        <dbReference type="Google" id="ProtNLM"/>
    </source>
</evidence>
<organism evidence="5 6">
    <name type="scientific">Buddleja alternifolia</name>
    <dbReference type="NCBI Taxonomy" id="168488"/>
    <lineage>
        <taxon>Eukaryota</taxon>
        <taxon>Viridiplantae</taxon>
        <taxon>Streptophyta</taxon>
        <taxon>Embryophyta</taxon>
        <taxon>Tracheophyta</taxon>
        <taxon>Spermatophyta</taxon>
        <taxon>Magnoliopsida</taxon>
        <taxon>eudicotyledons</taxon>
        <taxon>Gunneridae</taxon>
        <taxon>Pentapetalae</taxon>
        <taxon>asterids</taxon>
        <taxon>lamiids</taxon>
        <taxon>Lamiales</taxon>
        <taxon>Scrophulariaceae</taxon>
        <taxon>Buddlejeae</taxon>
        <taxon>Buddleja</taxon>
    </lineage>
</organism>
<name>A0AAV6XXV7_9LAMI</name>
<gene>
    <name evidence="5" type="ORF">BUALT_Bualt03G0217000</name>
</gene>
<reference evidence="5" key="1">
    <citation type="submission" date="2019-10" db="EMBL/GenBank/DDBJ databases">
        <authorList>
            <person name="Zhang R."/>
            <person name="Pan Y."/>
            <person name="Wang J."/>
            <person name="Ma R."/>
            <person name="Yu S."/>
        </authorList>
    </citation>
    <scope>NUCLEOTIDE SEQUENCE</scope>
    <source>
        <strain evidence="5">LA-IB0</strain>
        <tissue evidence="5">Leaf</tissue>
    </source>
</reference>
<feature type="region of interest" description="Disordered" evidence="1">
    <location>
        <begin position="50"/>
        <end position="115"/>
    </location>
</feature>
<evidence type="ECO:0000313" key="5">
    <source>
        <dbReference type="EMBL" id="KAG8387088.1"/>
    </source>
</evidence>
<dbReference type="EMBL" id="WHWC01000003">
    <property type="protein sequence ID" value="KAG8387088.1"/>
    <property type="molecule type" value="Genomic_DNA"/>
</dbReference>
<feature type="domain" description="Transposase-associated" evidence="4">
    <location>
        <begin position="315"/>
        <end position="387"/>
    </location>
</feature>
<dbReference type="Pfam" id="PF02992">
    <property type="entry name" value="Transposase_21"/>
    <property type="match status" value="1"/>
</dbReference>
<evidence type="ECO:0000259" key="2">
    <source>
        <dbReference type="Pfam" id="PF13952"/>
    </source>
</evidence>
<feature type="domain" description="DUF4216" evidence="2">
    <location>
        <begin position="942"/>
        <end position="1016"/>
    </location>
</feature>
<dbReference type="PANTHER" id="PTHR48258:SF15">
    <property type="entry name" value="OS02G0543900 PROTEIN"/>
    <property type="match status" value="1"/>
</dbReference>
<evidence type="ECO:0000313" key="6">
    <source>
        <dbReference type="Proteomes" id="UP000826271"/>
    </source>
</evidence>
<protein>
    <recommendedName>
        <fullName evidence="7">Transposase</fullName>
    </recommendedName>
</protein>
<feature type="compositionally biased region" description="Low complexity" evidence="1">
    <location>
        <begin position="52"/>
        <end position="70"/>
    </location>
</feature>
<dbReference type="PANTHER" id="PTHR48258">
    <property type="entry name" value="DUF4218 DOMAIN-CONTAINING PROTEIN-RELATED"/>
    <property type="match status" value="1"/>
</dbReference>
<dbReference type="InterPro" id="IPR029480">
    <property type="entry name" value="Transpos_assoc"/>
</dbReference>
<dbReference type="Pfam" id="PF13960">
    <property type="entry name" value="DUF4218"/>
    <property type="match status" value="1"/>
</dbReference>
<accession>A0AAV6XXV7</accession>
<dbReference type="Proteomes" id="UP000826271">
    <property type="component" value="Unassembled WGS sequence"/>
</dbReference>
<dbReference type="InterPro" id="IPR004242">
    <property type="entry name" value="Transposase_21"/>
</dbReference>
<dbReference type="Pfam" id="PF13952">
    <property type="entry name" value="DUF4216"/>
    <property type="match status" value="1"/>
</dbReference>
<keyword evidence="6" id="KW-1185">Reference proteome</keyword>
<dbReference type="Pfam" id="PF13963">
    <property type="entry name" value="Transpos_assoc"/>
    <property type="match status" value="1"/>
</dbReference>